<evidence type="ECO:0000313" key="12">
    <source>
        <dbReference type="EMBL" id="TRY74102.1"/>
    </source>
</evidence>
<evidence type="ECO:0000256" key="10">
    <source>
        <dbReference type="SAM" id="MobiDB-lite"/>
    </source>
</evidence>
<evidence type="ECO:0000256" key="9">
    <source>
        <dbReference type="ARBA" id="ARBA00031593"/>
    </source>
</evidence>
<feature type="compositionally biased region" description="Basic and acidic residues" evidence="10">
    <location>
        <begin position="330"/>
        <end position="353"/>
    </location>
</feature>
<keyword evidence="13" id="KW-1185">Reference proteome</keyword>
<comment type="subcellular location">
    <subcellularLocation>
        <location evidence="1">Cell projection</location>
        <location evidence="1">Cilium</location>
    </subcellularLocation>
    <subcellularLocation>
        <location evidence="2">Cytoplasm</location>
    </subcellularLocation>
</comment>
<reference evidence="12" key="2">
    <citation type="submission" date="2019-04" db="EMBL/GenBank/DDBJ databases">
        <authorList>
            <person name="Kadobianskyi M."/>
            <person name="Schulze L."/>
            <person name="Schuelke M."/>
            <person name="Judkewitz B."/>
        </authorList>
    </citation>
    <scope>NUCLEOTIDE SEQUENCE</scope>
    <source>
        <strain evidence="12">Bolton</strain>
        <tissue evidence="12">Whole-body</tissue>
    </source>
</reference>
<dbReference type="OrthoDB" id="272687at2759"/>
<dbReference type="EMBL" id="SRMA01026728">
    <property type="protein sequence ID" value="TRY74103.1"/>
    <property type="molecule type" value="Genomic_DNA"/>
</dbReference>
<feature type="region of interest" description="Disordered" evidence="10">
    <location>
        <begin position="209"/>
        <end position="353"/>
    </location>
</feature>
<evidence type="ECO:0000256" key="7">
    <source>
        <dbReference type="ARBA" id="ARBA00023069"/>
    </source>
</evidence>
<comment type="similarity">
    <text evidence="3">Belongs to the CFAP36 family.</text>
</comment>
<feature type="compositionally biased region" description="Polar residues" evidence="10">
    <location>
        <begin position="239"/>
        <end position="280"/>
    </location>
</feature>
<dbReference type="AlphaFoldDB" id="A0A553P8U4"/>
<accession>A0A553P8U4</accession>
<feature type="compositionally biased region" description="Low complexity" evidence="10">
    <location>
        <begin position="300"/>
        <end position="311"/>
    </location>
</feature>
<keyword evidence="6" id="KW-0175">Coiled coil</keyword>
<evidence type="ECO:0000313" key="13">
    <source>
        <dbReference type="Proteomes" id="UP000316079"/>
    </source>
</evidence>
<feature type="compositionally biased region" description="Polar residues" evidence="10">
    <location>
        <begin position="375"/>
        <end position="387"/>
    </location>
</feature>
<proteinExistence type="inferred from homology"/>
<evidence type="ECO:0000259" key="11">
    <source>
        <dbReference type="Pfam" id="PF11527"/>
    </source>
</evidence>
<feature type="compositionally biased region" description="Low complexity" evidence="10">
    <location>
        <begin position="164"/>
        <end position="173"/>
    </location>
</feature>
<keyword evidence="8" id="KW-0966">Cell projection</keyword>
<dbReference type="EMBL" id="SRMA01026728">
    <property type="protein sequence ID" value="TRY74102.1"/>
    <property type="molecule type" value="Genomic_DNA"/>
</dbReference>
<dbReference type="STRING" id="623744.A0A553P8U4"/>
<evidence type="ECO:0000256" key="2">
    <source>
        <dbReference type="ARBA" id="ARBA00004496"/>
    </source>
</evidence>
<keyword evidence="5" id="KW-0963">Cytoplasm</keyword>
<evidence type="ECO:0000256" key="6">
    <source>
        <dbReference type="ARBA" id="ARBA00023054"/>
    </source>
</evidence>
<feature type="region of interest" description="Disordered" evidence="10">
    <location>
        <begin position="366"/>
        <end position="393"/>
    </location>
</feature>
<gene>
    <name evidence="12" type="ORF">DNTS_026660</name>
</gene>
<evidence type="ECO:0000256" key="8">
    <source>
        <dbReference type="ARBA" id="ARBA00023273"/>
    </source>
</evidence>
<dbReference type="Proteomes" id="UP000316079">
    <property type="component" value="Unassembled WGS sequence"/>
</dbReference>
<dbReference type="Gene3D" id="1.20.1520.10">
    <property type="entry name" value="ADP-ribosylation factor-like 2-binding protein, domain"/>
    <property type="match status" value="1"/>
</dbReference>
<comment type="caution">
    <text evidence="12">The sequence shown here is derived from an EMBL/GenBank/DDBJ whole genome shotgun (WGS) entry which is preliminary data.</text>
</comment>
<feature type="region of interest" description="Disordered" evidence="10">
    <location>
        <begin position="156"/>
        <end position="181"/>
    </location>
</feature>
<dbReference type="Pfam" id="PF11527">
    <property type="entry name" value="ARL2_Bind_BART"/>
    <property type="match status" value="1"/>
</dbReference>
<dbReference type="InterPro" id="IPR042541">
    <property type="entry name" value="BART_sf"/>
</dbReference>
<organism evidence="12 13">
    <name type="scientific">Danionella cerebrum</name>
    <dbReference type="NCBI Taxonomy" id="2873325"/>
    <lineage>
        <taxon>Eukaryota</taxon>
        <taxon>Metazoa</taxon>
        <taxon>Chordata</taxon>
        <taxon>Craniata</taxon>
        <taxon>Vertebrata</taxon>
        <taxon>Euteleostomi</taxon>
        <taxon>Actinopterygii</taxon>
        <taxon>Neopterygii</taxon>
        <taxon>Teleostei</taxon>
        <taxon>Ostariophysi</taxon>
        <taxon>Cypriniformes</taxon>
        <taxon>Danionidae</taxon>
        <taxon>Danioninae</taxon>
        <taxon>Danionella</taxon>
    </lineage>
</organism>
<evidence type="ECO:0000256" key="3">
    <source>
        <dbReference type="ARBA" id="ARBA00007460"/>
    </source>
</evidence>
<evidence type="ECO:0000256" key="4">
    <source>
        <dbReference type="ARBA" id="ARBA00021815"/>
    </source>
</evidence>
<reference evidence="12 13" key="1">
    <citation type="journal article" date="2019" name="Sci. Data">
        <title>Hybrid genome assembly and annotation of Danionella translucida.</title>
        <authorList>
            <person name="Kadobianskyi M."/>
            <person name="Schulze L."/>
            <person name="Schuelke M."/>
            <person name="Judkewitz B."/>
        </authorList>
    </citation>
    <scope>NUCLEOTIDE SEQUENCE [LARGE SCALE GENOMIC DNA]</scope>
    <source>
        <strain evidence="12 13">Bolton</strain>
    </source>
</reference>
<feature type="compositionally biased region" description="Polar residues" evidence="10">
    <location>
        <begin position="212"/>
        <end position="228"/>
    </location>
</feature>
<dbReference type="InterPro" id="IPR023379">
    <property type="entry name" value="BART_dom"/>
</dbReference>
<evidence type="ECO:0000256" key="1">
    <source>
        <dbReference type="ARBA" id="ARBA00004138"/>
    </source>
</evidence>
<evidence type="ECO:0000256" key="5">
    <source>
        <dbReference type="ARBA" id="ARBA00022490"/>
    </source>
</evidence>
<keyword evidence="7" id="KW-0969">Cilium</keyword>
<dbReference type="PANTHER" id="PTHR21532:SF0">
    <property type="entry name" value="CILIA- AND FLAGELLA-ASSOCIATED PROTEIN 36"/>
    <property type="match status" value="1"/>
</dbReference>
<name>A0A553P8U4_9TELE</name>
<protein>
    <recommendedName>
        <fullName evidence="4">Cilia- and flagella-associated protein 36</fullName>
    </recommendedName>
    <alternativeName>
        <fullName evidence="9">Coiled-coil domain-containing protein 104</fullName>
    </alternativeName>
</protein>
<feature type="domain" description="BART" evidence="11">
    <location>
        <begin position="5"/>
        <end position="116"/>
    </location>
</feature>
<dbReference type="PANTHER" id="PTHR21532">
    <property type="entry name" value="PHOSPHODIESTERASE HL"/>
    <property type="match status" value="1"/>
</dbReference>
<dbReference type="GO" id="GO:0005930">
    <property type="term" value="C:axoneme"/>
    <property type="evidence" value="ECO:0007669"/>
    <property type="project" value="TreeGrafter"/>
</dbReference>
<sequence length="420" mass="47458">MAEDREWVLESLVGFMSSPDWLIPMADFMETKCSVFDDEEENKLSYTEIHQQYKQLVECLLERHMQEVGISEQQFLQACSCFSSSKALQTVFQPVFATDDFPMFRSLMLQKNMELQLQALQVIKQRNGGLPECLTDGVDVISELEQKELEILQEVLSPEDKDSASPLRSRGLALSGGGAEREPEPASVLLLIKMLKLINAIKRSGLVFTQDEPMQTNPGSTGSGQMHSMRSKEEYDLEVSQQLRDTEDMASTSSSQSETHLGNTCEQLNGSEHRQSNGMNGWSRIQEMNPNETKTRPAAVTTSVTSVGKSTPLPTLRGPVKASVNNTHQKQREAEREAQSRGRGDDVELQQRSEYLKQQRDRLQTLRKEQKKHTNTLSESQSDTTAPEPQALQEITAEEKKKLQKRKHLAEKLKEEVVKK</sequence>
<dbReference type="InterPro" id="IPR038888">
    <property type="entry name" value="CFAP36"/>
</dbReference>
<dbReference type="GO" id="GO:0097546">
    <property type="term" value="C:ciliary base"/>
    <property type="evidence" value="ECO:0007669"/>
    <property type="project" value="TreeGrafter"/>
</dbReference>